<dbReference type="AlphaFoldDB" id="A0A0V0ZKD2"/>
<evidence type="ECO:0000313" key="2">
    <source>
        <dbReference type="Proteomes" id="UP000054783"/>
    </source>
</evidence>
<evidence type="ECO:0000313" key="1">
    <source>
        <dbReference type="EMBL" id="KRY12884.1"/>
    </source>
</evidence>
<proteinExistence type="predicted"/>
<dbReference type="EMBL" id="JYDQ01000154">
    <property type="protein sequence ID" value="KRY12884.1"/>
    <property type="molecule type" value="Genomic_DNA"/>
</dbReference>
<reference evidence="1 2" key="1">
    <citation type="submission" date="2015-01" db="EMBL/GenBank/DDBJ databases">
        <title>Evolution of Trichinella species and genotypes.</title>
        <authorList>
            <person name="Korhonen P.K."/>
            <person name="Edoardo P."/>
            <person name="Giuseppe L.R."/>
            <person name="Gasser R.B."/>
        </authorList>
    </citation>
    <scope>NUCLEOTIDE SEQUENCE [LARGE SCALE GENOMIC DNA]</scope>
    <source>
        <strain evidence="1">ISS2496</strain>
    </source>
</reference>
<accession>A0A0V0ZKD2</accession>
<name>A0A0V0ZKD2_9BILA</name>
<organism evidence="1 2">
    <name type="scientific">Trichinella patagoniensis</name>
    <dbReference type="NCBI Taxonomy" id="990121"/>
    <lineage>
        <taxon>Eukaryota</taxon>
        <taxon>Metazoa</taxon>
        <taxon>Ecdysozoa</taxon>
        <taxon>Nematoda</taxon>
        <taxon>Enoplea</taxon>
        <taxon>Dorylaimia</taxon>
        <taxon>Trichinellida</taxon>
        <taxon>Trichinellidae</taxon>
        <taxon>Trichinella</taxon>
    </lineage>
</organism>
<comment type="caution">
    <text evidence="1">The sequence shown here is derived from an EMBL/GenBank/DDBJ whole genome shotgun (WGS) entry which is preliminary data.</text>
</comment>
<sequence length="82" mass="9083">MIRITPECNALNANASPNGNELDEYPTQWPLCLAAQPSKPLPTSFAPLTHCPGTPLLPRVVPECHQDATHLYRVTSVYRKVM</sequence>
<dbReference type="Proteomes" id="UP000054783">
    <property type="component" value="Unassembled WGS sequence"/>
</dbReference>
<protein>
    <submittedName>
        <fullName evidence="1">Uncharacterized protein</fullName>
    </submittedName>
</protein>
<keyword evidence="2" id="KW-1185">Reference proteome</keyword>
<gene>
    <name evidence="1" type="ORF">T12_6737</name>
</gene>